<accession>A0ABS0HA38</accession>
<reference evidence="1 2" key="1">
    <citation type="submission" date="2020-11" db="EMBL/GenBank/DDBJ databases">
        <title>A novel isolate from a Black sea contaminated sediment with potential to produce alkanes: Plantactinospora alkalitolerans sp. nov.</title>
        <authorList>
            <person name="Carro L."/>
            <person name="Veyisoglu A."/>
            <person name="Guven K."/>
            <person name="Schumann P."/>
            <person name="Klenk H.-P."/>
            <person name="Sahin N."/>
        </authorList>
    </citation>
    <scope>NUCLEOTIDE SEQUENCE [LARGE SCALE GENOMIC DNA]</scope>
    <source>
        <strain evidence="1 2">S1510</strain>
    </source>
</reference>
<dbReference type="InterPro" id="IPR036397">
    <property type="entry name" value="RNaseH_sf"/>
</dbReference>
<protein>
    <recommendedName>
        <fullName evidence="3">Exonuclease domain-containing protein</fullName>
    </recommendedName>
</protein>
<comment type="caution">
    <text evidence="1">The sequence shown here is derived from an EMBL/GenBank/DDBJ whole genome shotgun (WGS) entry which is preliminary data.</text>
</comment>
<name>A0ABS0HA38_9ACTN</name>
<evidence type="ECO:0000313" key="2">
    <source>
        <dbReference type="Proteomes" id="UP000638560"/>
    </source>
</evidence>
<sequence length="204" mass="23040">MGPIGFLDTETTSLELPGLPEHDAEFDCRAWEVALLLPRHDGVVRRQWLIHQYDLNLDRADPEALRIGRFHERHPAGERYQPPAGPAPVLYREGQVWRAVAEETAGRTVMWGSNVGFDMVRIQYRMSLWGIKPTWHYHPMDVPSMVLGWLVAKGLPLPEQIKSDTLSLAVGVDPADFDRHTALGDCEWMWAVYQAIGSPCGETS</sequence>
<dbReference type="InterPro" id="IPR012337">
    <property type="entry name" value="RNaseH-like_sf"/>
</dbReference>
<evidence type="ECO:0008006" key="3">
    <source>
        <dbReference type="Google" id="ProtNLM"/>
    </source>
</evidence>
<dbReference type="Proteomes" id="UP000638560">
    <property type="component" value="Unassembled WGS sequence"/>
</dbReference>
<evidence type="ECO:0000313" key="1">
    <source>
        <dbReference type="EMBL" id="MBF9135349.1"/>
    </source>
</evidence>
<dbReference type="EMBL" id="JADPUN010000422">
    <property type="protein sequence ID" value="MBF9135349.1"/>
    <property type="molecule type" value="Genomic_DNA"/>
</dbReference>
<proteinExistence type="predicted"/>
<dbReference type="RefSeq" id="WP_196206802.1">
    <property type="nucleotide sequence ID" value="NZ_JADPUN010000422.1"/>
</dbReference>
<organism evidence="1 2">
    <name type="scientific">Plantactinospora alkalitolerans</name>
    <dbReference type="NCBI Taxonomy" id="2789879"/>
    <lineage>
        <taxon>Bacteria</taxon>
        <taxon>Bacillati</taxon>
        <taxon>Actinomycetota</taxon>
        <taxon>Actinomycetes</taxon>
        <taxon>Micromonosporales</taxon>
        <taxon>Micromonosporaceae</taxon>
        <taxon>Plantactinospora</taxon>
    </lineage>
</organism>
<gene>
    <name evidence="1" type="ORF">I0C86_41600</name>
</gene>
<keyword evidence="2" id="KW-1185">Reference proteome</keyword>
<dbReference type="Gene3D" id="3.30.420.10">
    <property type="entry name" value="Ribonuclease H-like superfamily/Ribonuclease H"/>
    <property type="match status" value="1"/>
</dbReference>
<dbReference type="SUPFAM" id="SSF53098">
    <property type="entry name" value="Ribonuclease H-like"/>
    <property type="match status" value="1"/>
</dbReference>